<organism evidence="1 2">
    <name type="scientific">Luedemannella flava</name>
    <dbReference type="NCBI Taxonomy" id="349316"/>
    <lineage>
        <taxon>Bacteria</taxon>
        <taxon>Bacillati</taxon>
        <taxon>Actinomycetota</taxon>
        <taxon>Actinomycetes</taxon>
        <taxon>Micromonosporales</taxon>
        <taxon>Micromonosporaceae</taxon>
        <taxon>Luedemannella</taxon>
    </lineage>
</organism>
<dbReference type="RefSeq" id="WP_344136296.1">
    <property type="nucleotide sequence ID" value="NZ_BAAALT010000180.1"/>
</dbReference>
<dbReference type="SUPFAM" id="SSF55144">
    <property type="entry name" value="LigT-like"/>
    <property type="match status" value="1"/>
</dbReference>
<dbReference type="Gene3D" id="3.90.1140.10">
    <property type="entry name" value="Cyclic phosphodiesterase"/>
    <property type="match status" value="1"/>
</dbReference>
<evidence type="ECO:0000313" key="2">
    <source>
        <dbReference type="Proteomes" id="UP001500218"/>
    </source>
</evidence>
<dbReference type="GO" id="GO:0016874">
    <property type="term" value="F:ligase activity"/>
    <property type="evidence" value="ECO:0007669"/>
    <property type="project" value="UniProtKB-KW"/>
</dbReference>
<keyword evidence="1" id="KW-0436">Ligase</keyword>
<accession>A0ABN2MEP6</accession>
<dbReference type="PANTHER" id="PTHR40037">
    <property type="entry name" value="PHOSPHOESTERASE YJCG-RELATED"/>
    <property type="match status" value="1"/>
</dbReference>
<comment type="caution">
    <text evidence="1">The sequence shown here is derived from an EMBL/GenBank/DDBJ whole genome shotgun (WGS) entry which is preliminary data.</text>
</comment>
<dbReference type="Pfam" id="PF13563">
    <property type="entry name" value="2_5_RNA_ligase2"/>
    <property type="match status" value="1"/>
</dbReference>
<dbReference type="PANTHER" id="PTHR40037:SF1">
    <property type="entry name" value="PHOSPHOESTERASE SAOUHSC_00951-RELATED"/>
    <property type="match status" value="1"/>
</dbReference>
<dbReference type="EMBL" id="BAAALT010000180">
    <property type="protein sequence ID" value="GAA1821288.1"/>
    <property type="molecule type" value="Genomic_DNA"/>
</dbReference>
<reference evidence="1 2" key="1">
    <citation type="journal article" date="2019" name="Int. J. Syst. Evol. Microbiol.">
        <title>The Global Catalogue of Microorganisms (GCM) 10K type strain sequencing project: providing services to taxonomists for standard genome sequencing and annotation.</title>
        <authorList>
            <consortium name="The Broad Institute Genomics Platform"/>
            <consortium name="The Broad Institute Genome Sequencing Center for Infectious Disease"/>
            <person name="Wu L."/>
            <person name="Ma J."/>
        </authorList>
    </citation>
    <scope>NUCLEOTIDE SEQUENCE [LARGE SCALE GENOMIC DNA]</scope>
    <source>
        <strain evidence="1 2">JCM 13250</strain>
    </source>
</reference>
<keyword evidence="2" id="KW-1185">Reference proteome</keyword>
<gene>
    <name evidence="1" type="ORF">GCM10009682_46810</name>
</gene>
<evidence type="ECO:0000313" key="1">
    <source>
        <dbReference type="EMBL" id="GAA1821288.1"/>
    </source>
</evidence>
<protein>
    <submittedName>
        <fullName evidence="1">2'-5' RNA ligase family protein</fullName>
    </submittedName>
</protein>
<dbReference type="InterPro" id="IPR009097">
    <property type="entry name" value="Cyclic_Pdiesterase"/>
</dbReference>
<dbReference type="InterPro" id="IPR050580">
    <property type="entry name" value="2H_phosphoesterase_YjcG-like"/>
</dbReference>
<name>A0ABN2MEP6_9ACTN</name>
<proteinExistence type="predicted"/>
<sequence>MVRTIGVAIGIPAPWGPRLDRARAASGDPLAAEVPAHVTLLGPTEIPDGTRVETERHLAAIARAHPPFRLRLRGTGTFRPVTQVVFVALADGETECVRLATDVRSGPLARDLAYPYHPHVTVAHDVPPAALDAVFADLADFEAEFEVAGFTLYEHTAEGQWRPERHYPLTGT</sequence>
<dbReference type="Proteomes" id="UP001500218">
    <property type="component" value="Unassembled WGS sequence"/>
</dbReference>